<dbReference type="Gene3D" id="3.10.10.10">
    <property type="entry name" value="HIV Type 1 Reverse Transcriptase, subunit A, domain 1"/>
    <property type="match status" value="1"/>
</dbReference>
<dbReference type="InterPro" id="IPR043502">
    <property type="entry name" value="DNA/RNA_pol_sf"/>
</dbReference>
<dbReference type="InterPro" id="IPR000477">
    <property type="entry name" value="RT_dom"/>
</dbReference>
<dbReference type="AlphaFoldDB" id="A0AAW0MYH4"/>
<reference evidence="5" key="1">
    <citation type="submission" date="2024-04" db="EMBL/GenBank/DDBJ databases">
        <title>Salinicola lusitanus LLJ914,a marine bacterium isolated from the Okinawa Trough.</title>
        <authorList>
            <person name="Li J."/>
        </authorList>
    </citation>
    <scope>NUCLEOTIDE SEQUENCE [LARGE SCALE GENOMIC DNA]</scope>
</reference>
<dbReference type="Pfam" id="PF00078">
    <property type="entry name" value="RVT_1"/>
    <property type="match status" value="1"/>
</dbReference>
<comment type="caution">
    <text evidence="4">The sequence shown here is derived from an EMBL/GenBank/DDBJ whole genome shotgun (WGS) entry which is preliminary data.</text>
</comment>
<dbReference type="EMBL" id="JBBPFD010000021">
    <property type="protein sequence ID" value="KAK7881979.1"/>
    <property type="molecule type" value="Genomic_DNA"/>
</dbReference>
<evidence type="ECO:0000313" key="4">
    <source>
        <dbReference type="EMBL" id="KAK7881979.1"/>
    </source>
</evidence>
<dbReference type="Proteomes" id="UP001460270">
    <property type="component" value="Unassembled WGS sequence"/>
</dbReference>
<dbReference type="SUPFAM" id="SSF56672">
    <property type="entry name" value="DNA/RNA polymerases"/>
    <property type="match status" value="1"/>
</dbReference>
<dbReference type="EC" id="3.1.26.4" evidence="2"/>
<dbReference type="PANTHER" id="PTHR47331:SF5">
    <property type="entry name" value="RIBONUCLEASE H"/>
    <property type="match status" value="1"/>
</dbReference>
<dbReference type="GO" id="GO:0004523">
    <property type="term" value="F:RNA-DNA hybrid ribonuclease activity"/>
    <property type="evidence" value="ECO:0007669"/>
    <property type="project" value="UniProtKB-EC"/>
</dbReference>
<feature type="domain" description="Reverse transcriptase" evidence="3">
    <location>
        <begin position="437"/>
        <end position="556"/>
    </location>
</feature>
<evidence type="ECO:0000313" key="5">
    <source>
        <dbReference type="Proteomes" id="UP001460270"/>
    </source>
</evidence>
<evidence type="ECO:0000256" key="2">
    <source>
        <dbReference type="ARBA" id="ARBA00012180"/>
    </source>
</evidence>
<dbReference type="Gene3D" id="3.30.70.270">
    <property type="match status" value="1"/>
</dbReference>
<organism evidence="4 5">
    <name type="scientific">Mugilogobius chulae</name>
    <name type="common">yellowstripe goby</name>
    <dbReference type="NCBI Taxonomy" id="88201"/>
    <lineage>
        <taxon>Eukaryota</taxon>
        <taxon>Metazoa</taxon>
        <taxon>Chordata</taxon>
        <taxon>Craniata</taxon>
        <taxon>Vertebrata</taxon>
        <taxon>Euteleostomi</taxon>
        <taxon>Actinopterygii</taxon>
        <taxon>Neopterygii</taxon>
        <taxon>Teleostei</taxon>
        <taxon>Neoteleostei</taxon>
        <taxon>Acanthomorphata</taxon>
        <taxon>Gobiaria</taxon>
        <taxon>Gobiiformes</taxon>
        <taxon>Gobioidei</taxon>
        <taxon>Gobiidae</taxon>
        <taxon>Gobionellinae</taxon>
        <taxon>Mugilogobius</taxon>
    </lineage>
</organism>
<evidence type="ECO:0000256" key="1">
    <source>
        <dbReference type="ARBA" id="ARBA00010879"/>
    </source>
</evidence>
<gene>
    <name evidence="4" type="ORF">WMY93_028153</name>
</gene>
<keyword evidence="5" id="KW-1185">Reference proteome</keyword>
<name>A0AAW0MYH4_9GOBI</name>
<proteinExistence type="inferred from homology"/>
<evidence type="ECO:0000259" key="3">
    <source>
        <dbReference type="Pfam" id="PF00078"/>
    </source>
</evidence>
<dbReference type="PANTHER" id="PTHR47331">
    <property type="entry name" value="PHD-TYPE DOMAIN-CONTAINING PROTEIN"/>
    <property type="match status" value="1"/>
</dbReference>
<protein>
    <recommendedName>
        <fullName evidence="2">ribonuclease H</fullName>
        <ecNumber evidence="2">3.1.26.4</ecNumber>
    </recommendedName>
</protein>
<dbReference type="InterPro" id="IPR043128">
    <property type="entry name" value="Rev_trsase/Diguanyl_cyclase"/>
</dbReference>
<sequence length="605" mass="68586">MDALNEQYGQPHQLALKRIAQLMDEPNIRSGDAKTFRKFALKVRGLVGMLEQLGVIGQTELMCGSHVSRILTKMPHHLRADFKRYINPLKTPIPTLWHLSEWLEYEVRVQEDSYQVSNSASRAQPPIKREQVRDYGNKGTFVLHGVQHFLSQCTNFKILTKEQVDKWIRSNRRELALGSHSYPTAALKKKYYHLQDLPIPDVEHAQPLLLIGSDHPHLILPTEPVICGPPDGPAAVKTLMGWTLQGPSKFLKHSLPSAQCLLTSTFIPQDSLFAHVERLWQLDVLPYRSEKVVTRSREDSEALKTLEDKTVRVEIDGVLRYATPLLWRKDLPELTAPKEAVLPHLRSTEKRLINDPSKTAAYKEEISKLLSSGYVKKLTPDEVDSSPGWYIPHHMVTHNAKNRVVFNCSYKYKGLSLNEHLRPGPTLSSSLLGVLLRFRENAVAISSDVKGMFHQVRLLPEDQPYLRFLWRNTNAEPPDIYQWLVLPFGTVSSPCCATFALQTHVTAHSQPNDDVRSAVERCFYVDNWLQSLHSVEEAKMLANKLRSLLANGGFELRQWASSHPEVISHLPIECTSDSTKLWLTQNSHDPQELALGLCGTAGPIH</sequence>
<accession>A0AAW0MYH4</accession>
<comment type="similarity">
    <text evidence="1">Belongs to the beta type-B retroviral polymerase family. HERV class-II K(HML-2) pol subfamily.</text>
</comment>